<organism evidence="1 2">
    <name type="scientific">Amborella trichopoda</name>
    <dbReference type="NCBI Taxonomy" id="13333"/>
    <lineage>
        <taxon>Eukaryota</taxon>
        <taxon>Viridiplantae</taxon>
        <taxon>Streptophyta</taxon>
        <taxon>Embryophyta</taxon>
        <taxon>Tracheophyta</taxon>
        <taxon>Spermatophyta</taxon>
        <taxon>Magnoliopsida</taxon>
        <taxon>Amborellales</taxon>
        <taxon>Amborellaceae</taxon>
        <taxon>Amborella</taxon>
    </lineage>
</organism>
<accession>W1PWH3</accession>
<dbReference type="EMBL" id="KI392616">
    <property type="protein sequence ID" value="ERN12204.1"/>
    <property type="molecule type" value="Genomic_DNA"/>
</dbReference>
<evidence type="ECO:0000313" key="2">
    <source>
        <dbReference type="Proteomes" id="UP000017836"/>
    </source>
</evidence>
<dbReference type="AlphaFoldDB" id="W1PWH3"/>
<sequence>MCALAVDHALRYCVSTLRLWNLESQRSGIVYVCSGNRCALRHYECNTLESQCFGTVYVSSDTVYVRSGSGSCAPALCKYAPVVESGVTALRHYVCVLR</sequence>
<dbReference type="HOGENOM" id="CLU_182504_0_0_1"/>
<dbReference type="Proteomes" id="UP000017836">
    <property type="component" value="Unassembled WGS sequence"/>
</dbReference>
<name>W1PWH3_AMBTC</name>
<dbReference type="Gramene" id="ERN12204">
    <property type="protein sequence ID" value="ERN12204"/>
    <property type="gene ID" value="AMTR_s00034p00170180"/>
</dbReference>
<reference evidence="2" key="1">
    <citation type="journal article" date="2013" name="Science">
        <title>The Amborella genome and the evolution of flowering plants.</title>
        <authorList>
            <consortium name="Amborella Genome Project"/>
        </authorList>
    </citation>
    <scope>NUCLEOTIDE SEQUENCE [LARGE SCALE GENOMIC DNA]</scope>
</reference>
<evidence type="ECO:0000313" key="1">
    <source>
        <dbReference type="EMBL" id="ERN12204.1"/>
    </source>
</evidence>
<protein>
    <submittedName>
        <fullName evidence="1">Uncharacterized protein</fullName>
    </submittedName>
</protein>
<keyword evidence="2" id="KW-1185">Reference proteome</keyword>
<proteinExistence type="predicted"/>
<gene>
    <name evidence="1" type="ORF">AMTR_s00034p00170180</name>
</gene>